<keyword evidence="4 6" id="KW-0805">Transcription regulation</keyword>
<dbReference type="CDD" id="cd04455">
    <property type="entry name" value="S1_NusA"/>
    <property type="match status" value="1"/>
</dbReference>
<evidence type="ECO:0000313" key="10">
    <source>
        <dbReference type="Proteomes" id="UP001267426"/>
    </source>
</evidence>
<evidence type="ECO:0000256" key="5">
    <source>
        <dbReference type="ARBA" id="ARBA00023163"/>
    </source>
</evidence>
<feature type="domain" description="K Homology" evidence="8">
    <location>
        <begin position="235"/>
        <end position="308"/>
    </location>
</feature>
<keyword evidence="2 6" id="KW-0963">Cytoplasm</keyword>
<organism evidence="9 10">
    <name type="scientific">Rubrivirga litoralis</name>
    <dbReference type="NCBI Taxonomy" id="3075598"/>
    <lineage>
        <taxon>Bacteria</taxon>
        <taxon>Pseudomonadati</taxon>
        <taxon>Rhodothermota</taxon>
        <taxon>Rhodothermia</taxon>
        <taxon>Rhodothermales</taxon>
        <taxon>Rubricoccaceae</taxon>
        <taxon>Rubrivirga</taxon>
    </lineage>
</organism>
<dbReference type="InterPro" id="IPR036555">
    <property type="entry name" value="NusA_N_sf"/>
</dbReference>
<dbReference type="InterPro" id="IPR058582">
    <property type="entry name" value="KH_NusA_2nd"/>
</dbReference>
<dbReference type="SUPFAM" id="SSF50249">
    <property type="entry name" value="Nucleic acid-binding proteins"/>
    <property type="match status" value="1"/>
</dbReference>
<feature type="compositionally biased region" description="Acidic residues" evidence="7">
    <location>
        <begin position="473"/>
        <end position="487"/>
    </location>
</feature>
<evidence type="ECO:0000313" key="9">
    <source>
        <dbReference type="EMBL" id="MDT0633080.1"/>
    </source>
</evidence>
<comment type="function">
    <text evidence="6">Participates in both transcription termination and antitermination.</text>
</comment>
<comment type="caution">
    <text evidence="9">The sequence shown here is derived from an EMBL/GenBank/DDBJ whole genome shotgun (WGS) entry which is preliminary data.</text>
</comment>
<evidence type="ECO:0000259" key="8">
    <source>
        <dbReference type="SMART" id="SM00322"/>
    </source>
</evidence>
<dbReference type="PANTHER" id="PTHR22648:SF0">
    <property type="entry name" value="TRANSCRIPTION TERMINATION_ANTITERMINATION PROTEIN NUSA"/>
    <property type="match status" value="1"/>
</dbReference>
<evidence type="ECO:0000256" key="2">
    <source>
        <dbReference type="ARBA" id="ARBA00022490"/>
    </source>
</evidence>
<evidence type="ECO:0000256" key="4">
    <source>
        <dbReference type="ARBA" id="ARBA00023015"/>
    </source>
</evidence>
<comment type="similarity">
    <text evidence="6">Belongs to the NusA family.</text>
</comment>
<dbReference type="RefSeq" id="WP_311665617.1">
    <property type="nucleotide sequence ID" value="NZ_JAVRHT010000050.1"/>
</dbReference>
<dbReference type="InterPro" id="IPR004087">
    <property type="entry name" value="KH_dom"/>
</dbReference>
<name>A0ABU3BV21_9BACT</name>
<dbReference type="PANTHER" id="PTHR22648">
    <property type="entry name" value="TRANSCRIPTION TERMINATION FACTOR NUSA"/>
    <property type="match status" value="1"/>
</dbReference>
<comment type="subcellular location">
    <subcellularLocation>
        <location evidence="6">Cytoplasm</location>
    </subcellularLocation>
</comment>
<dbReference type="InterPro" id="IPR030842">
    <property type="entry name" value="TF_NusA_bacterial"/>
</dbReference>
<dbReference type="Gene3D" id="3.30.300.20">
    <property type="match status" value="2"/>
</dbReference>
<dbReference type="CDD" id="cd22529">
    <property type="entry name" value="KH-II_NusA_rpt2"/>
    <property type="match status" value="1"/>
</dbReference>
<feature type="region of interest" description="Disordered" evidence="7">
    <location>
        <begin position="419"/>
        <end position="509"/>
    </location>
</feature>
<evidence type="ECO:0000256" key="6">
    <source>
        <dbReference type="HAMAP-Rule" id="MF_00945"/>
    </source>
</evidence>
<evidence type="ECO:0000256" key="3">
    <source>
        <dbReference type="ARBA" id="ARBA00022884"/>
    </source>
</evidence>
<keyword evidence="1 6" id="KW-0806">Transcription termination</keyword>
<dbReference type="InterPro" id="IPR025249">
    <property type="entry name" value="TF_NusA_KH_1st"/>
</dbReference>
<dbReference type="NCBIfam" id="TIGR01953">
    <property type="entry name" value="NusA"/>
    <property type="match status" value="1"/>
</dbReference>
<feature type="compositionally biased region" description="Low complexity" evidence="7">
    <location>
        <begin position="421"/>
        <end position="433"/>
    </location>
</feature>
<dbReference type="PROSITE" id="PS50084">
    <property type="entry name" value="KH_TYPE_1"/>
    <property type="match status" value="1"/>
</dbReference>
<dbReference type="InterPro" id="IPR015946">
    <property type="entry name" value="KH_dom-like_a/b"/>
</dbReference>
<gene>
    <name evidence="6 9" type="primary">nusA</name>
    <name evidence="9" type="ORF">RM540_15095</name>
</gene>
<dbReference type="Proteomes" id="UP001267426">
    <property type="component" value="Unassembled WGS sequence"/>
</dbReference>
<reference evidence="9 10" key="1">
    <citation type="submission" date="2023-09" db="EMBL/GenBank/DDBJ databases">
        <authorList>
            <person name="Rey-Velasco X."/>
        </authorList>
    </citation>
    <scope>NUCLEOTIDE SEQUENCE [LARGE SCALE GENOMIC DNA]</scope>
    <source>
        <strain evidence="9 10">F394</strain>
    </source>
</reference>
<dbReference type="SUPFAM" id="SSF69705">
    <property type="entry name" value="Transcription factor NusA, N-terminal domain"/>
    <property type="match status" value="1"/>
</dbReference>
<sequence length="509" mass="56173">MQSTVLVSSFAEIAREKDIDRDTLQVIIEDVFRAMIKKRYGADDPEAFQIVFNPDNGDYQILHVREIVEDYDLEDPVSQIEITEALGIDEDYEVEDELAETIRIEDFGRRAVQAALQTFRQRIRDIEKENIFKEYSELIDEIIVGEIYQTRRREVLVLHNKTEVVLPRPEQIPKDRYRKGDMLRAVVLDVDRDAGASPQVIISRVAPVFIERLFELEVPEIYDGIIEIKKIVRLPGERAKMAVISHDERVDPVGACVGVKGSRIHAVVRELGGENIDVVPWTADPIDFIKRSLAPAKPILVELNDDLTPPRARVTVPADEVSMAIGRGGQNIRLASMLTGYELDVYRDIKSDEEDVDIDEFTDAIPPEIIQQLKDIGCDTAKAVLELQPSELARRTGLSDEQAQKITWLMEAEFEREQAEEAAATSAAGLAAADGPVREVAEESPATAAEGGVVEGDDSAPSEGAAPAPDAETFTEADEVSAEDAAAETDPASQAVSLSGADDSDQPTA</sequence>
<comment type="subunit">
    <text evidence="6">Monomer. Binds directly to the core enzyme of the DNA-dependent RNA polymerase and to nascent RNA.</text>
</comment>
<dbReference type="Pfam" id="PF08529">
    <property type="entry name" value="NusA_N"/>
    <property type="match status" value="1"/>
</dbReference>
<feature type="domain" description="K Homology" evidence="8">
    <location>
        <begin position="311"/>
        <end position="382"/>
    </location>
</feature>
<keyword evidence="3 6" id="KW-0694">RNA-binding</keyword>
<dbReference type="Pfam" id="PF26594">
    <property type="entry name" value="KH_NusA_2nd"/>
    <property type="match status" value="1"/>
</dbReference>
<dbReference type="EMBL" id="JAVRHT010000050">
    <property type="protein sequence ID" value="MDT0633080.1"/>
    <property type="molecule type" value="Genomic_DNA"/>
</dbReference>
<keyword evidence="10" id="KW-1185">Reference proteome</keyword>
<protein>
    <recommendedName>
        <fullName evidence="6">Transcription termination/antitermination protein NusA</fullName>
    </recommendedName>
</protein>
<dbReference type="SUPFAM" id="SSF54814">
    <property type="entry name" value="Prokaryotic type KH domain (KH-domain type II)"/>
    <property type="match status" value="2"/>
</dbReference>
<accession>A0ABU3BV21</accession>
<dbReference type="SMART" id="SM00322">
    <property type="entry name" value="KH"/>
    <property type="match status" value="2"/>
</dbReference>
<proteinExistence type="inferred from homology"/>
<dbReference type="InterPro" id="IPR010213">
    <property type="entry name" value="TF_NusA"/>
</dbReference>
<dbReference type="InterPro" id="IPR012340">
    <property type="entry name" value="NA-bd_OB-fold"/>
</dbReference>
<dbReference type="InterPro" id="IPR009019">
    <property type="entry name" value="KH_sf_prok-type"/>
</dbReference>
<dbReference type="HAMAP" id="MF_00945_B">
    <property type="entry name" value="NusA_B"/>
    <property type="match status" value="1"/>
</dbReference>
<dbReference type="InterPro" id="IPR013735">
    <property type="entry name" value="TF_NusA_N"/>
</dbReference>
<keyword evidence="5 6" id="KW-0804">Transcription</keyword>
<evidence type="ECO:0000256" key="1">
    <source>
        <dbReference type="ARBA" id="ARBA00022472"/>
    </source>
</evidence>
<dbReference type="Pfam" id="PF13184">
    <property type="entry name" value="KH_NusA_1st"/>
    <property type="match status" value="1"/>
</dbReference>
<keyword evidence="6" id="KW-0889">Transcription antitermination</keyword>
<evidence type="ECO:0000256" key="7">
    <source>
        <dbReference type="SAM" id="MobiDB-lite"/>
    </source>
</evidence>
<dbReference type="Gene3D" id="3.30.1480.10">
    <property type="entry name" value="NusA, N-terminal domain"/>
    <property type="match status" value="1"/>
</dbReference>
<dbReference type="Gene3D" id="2.40.50.140">
    <property type="entry name" value="Nucleic acid-binding proteins"/>
    <property type="match status" value="1"/>
</dbReference>
<dbReference type="CDD" id="cd02134">
    <property type="entry name" value="KH-II_NusA_rpt1"/>
    <property type="match status" value="1"/>
</dbReference>